<dbReference type="Proteomes" id="UP000235392">
    <property type="component" value="Unassembled WGS sequence"/>
</dbReference>
<dbReference type="EMBL" id="PGCI01000717">
    <property type="protein sequence ID" value="PLW19278.1"/>
    <property type="molecule type" value="Genomic_DNA"/>
</dbReference>
<accession>A0A2N5T1D9</accession>
<dbReference type="AlphaFoldDB" id="A0A2N5T1D9"/>
<evidence type="ECO:0000313" key="2">
    <source>
        <dbReference type="EMBL" id="PLW19278.1"/>
    </source>
</evidence>
<feature type="region of interest" description="Disordered" evidence="1">
    <location>
        <begin position="1"/>
        <end position="45"/>
    </location>
</feature>
<gene>
    <name evidence="2" type="ORF">PCASD_24978</name>
</gene>
<evidence type="ECO:0000256" key="1">
    <source>
        <dbReference type="SAM" id="MobiDB-lite"/>
    </source>
</evidence>
<protein>
    <submittedName>
        <fullName evidence="2">Uncharacterized protein</fullName>
    </submittedName>
</protein>
<organism evidence="2 3">
    <name type="scientific">Puccinia coronata f. sp. avenae</name>
    <dbReference type="NCBI Taxonomy" id="200324"/>
    <lineage>
        <taxon>Eukaryota</taxon>
        <taxon>Fungi</taxon>
        <taxon>Dikarya</taxon>
        <taxon>Basidiomycota</taxon>
        <taxon>Pucciniomycotina</taxon>
        <taxon>Pucciniomycetes</taxon>
        <taxon>Pucciniales</taxon>
        <taxon>Pucciniaceae</taxon>
        <taxon>Puccinia</taxon>
    </lineage>
</organism>
<reference evidence="2 3" key="1">
    <citation type="submission" date="2017-11" db="EMBL/GenBank/DDBJ databases">
        <title>De novo assembly and phasing of dikaryotic genomes from two isolates of Puccinia coronata f. sp. avenae, the causal agent of oat crown rust.</title>
        <authorList>
            <person name="Miller M.E."/>
            <person name="Zhang Y."/>
            <person name="Omidvar V."/>
            <person name="Sperschneider J."/>
            <person name="Schwessinger B."/>
            <person name="Raley C."/>
            <person name="Palmer J.M."/>
            <person name="Garnica D."/>
            <person name="Upadhyaya N."/>
            <person name="Rathjen J."/>
            <person name="Taylor J.M."/>
            <person name="Park R.F."/>
            <person name="Dodds P.N."/>
            <person name="Hirsch C.D."/>
            <person name="Kianian S.F."/>
            <person name="Figueroa M."/>
        </authorList>
    </citation>
    <scope>NUCLEOTIDE SEQUENCE [LARGE SCALE GENOMIC DNA]</scope>
    <source>
        <strain evidence="2">12SD80</strain>
    </source>
</reference>
<feature type="region of interest" description="Disordered" evidence="1">
    <location>
        <begin position="69"/>
        <end position="96"/>
    </location>
</feature>
<name>A0A2N5T1D9_9BASI</name>
<sequence>MPVEHSPKGVPAHLPDAQAGGLVPTEDPATPRPTAVDATGGSSEEIPFVDESLTTAFWKMFVNELQGQAGGAASSGAHGPLPEVPSDEKPPAPKKPPMVLQLHYKMDLTKVMKGLPLVYRGDWGERSRLALDDGGVAPNSPHGLSLVPGVANQVVTAIANQFAHDEITCFVKRLSPGLSKKVGALMSQEQIHGTQLTKDQVVLMAIEHNCAFRQSCLVLSIARGLGKRWANTDGNPD</sequence>
<proteinExistence type="predicted"/>
<comment type="caution">
    <text evidence="2">The sequence shown here is derived from an EMBL/GenBank/DDBJ whole genome shotgun (WGS) entry which is preliminary data.</text>
</comment>
<evidence type="ECO:0000313" key="3">
    <source>
        <dbReference type="Proteomes" id="UP000235392"/>
    </source>
</evidence>